<feature type="domain" description="Amidohydrolase-related" evidence="2">
    <location>
        <begin position="63"/>
        <end position="269"/>
    </location>
</feature>
<evidence type="ECO:0000259" key="2">
    <source>
        <dbReference type="Pfam" id="PF04909"/>
    </source>
</evidence>
<dbReference type="AlphaFoldDB" id="A0A1X1U5R7"/>
<protein>
    <recommendedName>
        <fullName evidence="2">Amidohydrolase-related domain-containing protein</fullName>
    </recommendedName>
</protein>
<accession>A0A1X1U5R7</accession>
<dbReference type="RefSeq" id="WP_085222261.1">
    <property type="nucleotide sequence ID" value="NZ_AP022576.1"/>
</dbReference>
<comment type="similarity">
    <text evidence="1">Belongs to the metallo-dependent hydrolases superfamily.</text>
</comment>
<evidence type="ECO:0000256" key="1">
    <source>
        <dbReference type="ARBA" id="ARBA00038310"/>
    </source>
</evidence>
<reference evidence="3 4" key="1">
    <citation type="submission" date="2016-01" db="EMBL/GenBank/DDBJ databases">
        <title>The new phylogeny of the genus Mycobacterium.</title>
        <authorList>
            <person name="Tarcisio F."/>
            <person name="Conor M."/>
            <person name="Antonella G."/>
            <person name="Elisabetta G."/>
            <person name="Giulia F.S."/>
            <person name="Sara T."/>
            <person name="Anna F."/>
            <person name="Clotilde B."/>
            <person name="Roberto B."/>
            <person name="Veronica D.S."/>
            <person name="Fabio R."/>
            <person name="Monica P."/>
            <person name="Olivier J."/>
            <person name="Enrico T."/>
            <person name="Nicola S."/>
        </authorList>
    </citation>
    <scope>NUCLEOTIDE SEQUENCE [LARGE SCALE GENOMIC DNA]</scope>
    <source>
        <strain evidence="3 4">DSM 44852</strain>
    </source>
</reference>
<dbReference type="STRING" id="292462.AWC05_21600"/>
<dbReference type="Proteomes" id="UP000193010">
    <property type="component" value="Unassembled WGS sequence"/>
</dbReference>
<dbReference type="EMBL" id="LQOV01000015">
    <property type="protein sequence ID" value="ORV52133.1"/>
    <property type="molecule type" value="Genomic_DNA"/>
</dbReference>
<evidence type="ECO:0000313" key="4">
    <source>
        <dbReference type="Proteomes" id="UP000193010"/>
    </source>
</evidence>
<dbReference type="InterPro" id="IPR032466">
    <property type="entry name" value="Metal_Hydrolase"/>
</dbReference>
<organism evidence="3 4">
    <name type="scientific">Mycobacterium florentinum</name>
    <dbReference type="NCBI Taxonomy" id="292462"/>
    <lineage>
        <taxon>Bacteria</taxon>
        <taxon>Bacillati</taxon>
        <taxon>Actinomycetota</taxon>
        <taxon>Actinomycetes</taxon>
        <taxon>Mycobacteriales</taxon>
        <taxon>Mycobacteriaceae</taxon>
        <taxon>Mycobacterium</taxon>
        <taxon>Mycobacterium simiae complex</taxon>
    </lineage>
</organism>
<dbReference type="OrthoDB" id="5450317at2"/>
<name>A0A1X1U5R7_MYCFL</name>
<evidence type="ECO:0000313" key="3">
    <source>
        <dbReference type="EMBL" id="ORV52133.1"/>
    </source>
</evidence>
<dbReference type="PANTHER" id="PTHR43569">
    <property type="entry name" value="AMIDOHYDROLASE"/>
    <property type="match status" value="1"/>
</dbReference>
<dbReference type="InterPro" id="IPR006680">
    <property type="entry name" value="Amidohydro-rel"/>
</dbReference>
<sequence length="277" mass="30171">MDIVDAQVHANVLGTEVTLAIMDALGIAGVVFDEFDRFTQDGLLPGYRLANGAFRCVGPNAEAAAMSHPERFAFLMRVDPTDPGLESWVETLTAAPGFKALRTTMFTPAEGAVFEEGGHDRLLKIARAHGLPVFVTCPGRVPHLAQYAQRFPEVQFVIDHCGAAFDAPPGQAGIDDAVAMASYANVAYKWAHAASFLSSEPYPFGDLEPKLRRALDAYGPQRVMWASDYTMTRHRATWAETLFSIRDAASLSEDEKSWILGGTARQILKWPAPQASS</sequence>
<dbReference type="GO" id="GO:0016787">
    <property type="term" value="F:hydrolase activity"/>
    <property type="evidence" value="ECO:0007669"/>
    <property type="project" value="InterPro"/>
</dbReference>
<dbReference type="InterPro" id="IPR052350">
    <property type="entry name" value="Metallo-dep_Lactonases"/>
</dbReference>
<proteinExistence type="inferred from homology"/>
<comment type="caution">
    <text evidence="3">The sequence shown here is derived from an EMBL/GenBank/DDBJ whole genome shotgun (WGS) entry which is preliminary data.</text>
</comment>
<gene>
    <name evidence="3" type="ORF">AWC05_21600</name>
</gene>
<dbReference type="Pfam" id="PF04909">
    <property type="entry name" value="Amidohydro_2"/>
    <property type="match status" value="1"/>
</dbReference>
<dbReference type="PANTHER" id="PTHR43569:SF2">
    <property type="entry name" value="AMIDOHYDROLASE-RELATED DOMAIN-CONTAINING PROTEIN"/>
    <property type="match status" value="1"/>
</dbReference>
<dbReference type="SUPFAM" id="SSF51556">
    <property type="entry name" value="Metallo-dependent hydrolases"/>
    <property type="match status" value="1"/>
</dbReference>
<dbReference type="Gene3D" id="3.20.20.140">
    <property type="entry name" value="Metal-dependent hydrolases"/>
    <property type="match status" value="1"/>
</dbReference>
<keyword evidence="4" id="KW-1185">Reference proteome</keyword>